<evidence type="ECO:0000256" key="1">
    <source>
        <dbReference type="SAM" id="MobiDB-lite"/>
    </source>
</evidence>
<organism evidence="3 4">
    <name type="scientific">Alteromonas marina</name>
    <dbReference type="NCBI Taxonomy" id="203795"/>
    <lineage>
        <taxon>Bacteria</taxon>
        <taxon>Pseudomonadati</taxon>
        <taxon>Pseudomonadota</taxon>
        <taxon>Gammaproteobacteria</taxon>
        <taxon>Alteromonadales</taxon>
        <taxon>Alteromonadaceae</taxon>
        <taxon>Alteromonas/Salinimonas group</taxon>
        <taxon>Alteromonas</taxon>
    </lineage>
</organism>
<dbReference type="EMBL" id="JWLW01000032">
    <property type="protein sequence ID" value="KHT48882.1"/>
    <property type="molecule type" value="Genomic_DNA"/>
</dbReference>
<dbReference type="AlphaFoldDB" id="A0A0B3Y2P1"/>
<keyword evidence="2" id="KW-0812">Transmembrane</keyword>
<evidence type="ECO:0008006" key="5">
    <source>
        <dbReference type="Google" id="ProtNLM"/>
    </source>
</evidence>
<feature type="transmembrane region" description="Helical" evidence="2">
    <location>
        <begin position="29"/>
        <end position="46"/>
    </location>
</feature>
<evidence type="ECO:0000313" key="3">
    <source>
        <dbReference type="EMBL" id="KHT48882.1"/>
    </source>
</evidence>
<reference evidence="3 4" key="1">
    <citation type="submission" date="2014-12" db="EMBL/GenBank/DDBJ databases">
        <title>Genome sequencing of Alteromonas marina AD001.</title>
        <authorList>
            <person name="Adrian T.G.S."/>
            <person name="Chan K.G."/>
        </authorList>
    </citation>
    <scope>NUCLEOTIDE SEQUENCE [LARGE SCALE GENOMIC DNA]</scope>
    <source>
        <strain evidence="3 4">AD001</strain>
    </source>
</reference>
<sequence length="83" mass="8365">MRLLIRLVSLAVAVYSCYSGAITGEWKASIAIISLCALMFLITFISKNRGGTSGSQSDGASAIYTPSSSSSSSCGSDGGGGDC</sequence>
<keyword evidence="4" id="KW-1185">Reference proteome</keyword>
<protein>
    <recommendedName>
        <fullName evidence="5">Lipoprotein</fullName>
    </recommendedName>
</protein>
<accession>A0A0B3Y2P1</accession>
<gene>
    <name evidence="3" type="ORF">RJ41_14200</name>
</gene>
<dbReference type="RefSeq" id="WP_039222158.1">
    <property type="nucleotide sequence ID" value="NZ_JWLW01000032.1"/>
</dbReference>
<name>A0A0B3Y2P1_9ALTE</name>
<evidence type="ECO:0000313" key="4">
    <source>
        <dbReference type="Proteomes" id="UP000031197"/>
    </source>
</evidence>
<proteinExistence type="predicted"/>
<feature type="compositionally biased region" description="Polar residues" evidence="1">
    <location>
        <begin position="50"/>
        <end position="59"/>
    </location>
</feature>
<dbReference type="PROSITE" id="PS51257">
    <property type="entry name" value="PROKAR_LIPOPROTEIN"/>
    <property type="match status" value="1"/>
</dbReference>
<keyword evidence="2" id="KW-0472">Membrane</keyword>
<evidence type="ECO:0000256" key="2">
    <source>
        <dbReference type="SAM" id="Phobius"/>
    </source>
</evidence>
<comment type="caution">
    <text evidence="3">The sequence shown here is derived from an EMBL/GenBank/DDBJ whole genome shotgun (WGS) entry which is preliminary data.</text>
</comment>
<feature type="region of interest" description="Disordered" evidence="1">
    <location>
        <begin position="50"/>
        <end position="83"/>
    </location>
</feature>
<dbReference type="Proteomes" id="UP000031197">
    <property type="component" value="Unassembled WGS sequence"/>
</dbReference>
<dbReference type="OrthoDB" id="6336403at2"/>
<keyword evidence="2" id="KW-1133">Transmembrane helix</keyword>